<dbReference type="PROSITE" id="PS50231">
    <property type="entry name" value="RICIN_B_LECTIN"/>
    <property type="match status" value="1"/>
</dbReference>
<dbReference type="EMBL" id="CP043494">
    <property type="protein sequence ID" value="WNG50640.1"/>
    <property type="molecule type" value="Genomic_DNA"/>
</dbReference>
<dbReference type="InterPro" id="IPR000772">
    <property type="entry name" value="Ricin_B_lectin"/>
</dbReference>
<proteinExistence type="predicted"/>
<sequence length="397" mass="42482">MRSFMFLKSLIRSAVAFTLAASPGAFAWNYSSSPDNTVIASTDKSRWLIVGGARFYIHPAQWANYAAPSATLTSSAINDITPIPRDGTVLGQTGRHEIFTVVGGMYFHVPDPTELQYFNPNQVRALPSNNQHFPFYSGSGEGKLVRERIGTQTYLLQGNAKFLVPPAELAYFTAPVQTVPNTSLAKISNTPNCGVLLRERATEDNYLYTGNGKYKLNQRELDALGGASVVREVPRGGLAAFPTVNTGLSGGGCMKGNGGRYVTLKVAASGKCAQPLGNSPENGVIIAQGTCAAGNVAQGFQLLPYPDGSYMIRGRESGRCLDVYNSQTDDGATVQQWNCHSGANQRVDLRPLSGGGYNLIFKHSGKCLNLSNANPADGAVIHQSLCIDTPAQAFFIN</sequence>
<feature type="domain" description="Ricin B lectin" evidence="2">
    <location>
        <begin position="259"/>
        <end position="397"/>
    </location>
</feature>
<organism evidence="3 4">
    <name type="scientific">Archangium minus</name>
    <dbReference type="NCBI Taxonomy" id="83450"/>
    <lineage>
        <taxon>Bacteria</taxon>
        <taxon>Pseudomonadati</taxon>
        <taxon>Myxococcota</taxon>
        <taxon>Myxococcia</taxon>
        <taxon>Myxococcales</taxon>
        <taxon>Cystobacterineae</taxon>
        <taxon>Archangiaceae</taxon>
        <taxon>Archangium</taxon>
    </lineage>
</organism>
<keyword evidence="4" id="KW-1185">Reference proteome</keyword>
<gene>
    <name evidence="3" type="ORF">F0U60_45820</name>
</gene>
<dbReference type="SUPFAM" id="SSF50370">
    <property type="entry name" value="Ricin B-like lectins"/>
    <property type="match status" value="1"/>
</dbReference>
<evidence type="ECO:0000313" key="3">
    <source>
        <dbReference type="EMBL" id="WNG50640.1"/>
    </source>
</evidence>
<dbReference type="CDD" id="cd00161">
    <property type="entry name" value="beta-trefoil_Ricin-like"/>
    <property type="match status" value="1"/>
</dbReference>
<evidence type="ECO:0000259" key="2">
    <source>
        <dbReference type="SMART" id="SM00458"/>
    </source>
</evidence>
<protein>
    <submittedName>
        <fullName evidence="3">RICIN domain-containing protein</fullName>
    </submittedName>
</protein>
<feature type="signal peptide" evidence="1">
    <location>
        <begin position="1"/>
        <end position="27"/>
    </location>
</feature>
<dbReference type="SMART" id="SM00458">
    <property type="entry name" value="RICIN"/>
    <property type="match status" value="1"/>
</dbReference>
<evidence type="ECO:0000256" key="1">
    <source>
        <dbReference type="SAM" id="SignalP"/>
    </source>
</evidence>
<accession>A0ABY9X5G3</accession>
<evidence type="ECO:0000313" key="4">
    <source>
        <dbReference type="Proteomes" id="UP001611383"/>
    </source>
</evidence>
<dbReference type="Proteomes" id="UP001611383">
    <property type="component" value="Chromosome"/>
</dbReference>
<dbReference type="InterPro" id="IPR035992">
    <property type="entry name" value="Ricin_B-like_lectins"/>
</dbReference>
<reference evidence="3 4" key="1">
    <citation type="submission" date="2019-08" db="EMBL/GenBank/DDBJ databases">
        <title>Archangium and Cystobacter genomes.</title>
        <authorList>
            <person name="Chen I.-C.K."/>
            <person name="Wielgoss S."/>
        </authorList>
    </citation>
    <scope>NUCLEOTIDE SEQUENCE [LARGE SCALE GENOMIC DNA]</scope>
    <source>
        <strain evidence="3 4">Cbm 6</strain>
    </source>
</reference>
<name>A0ABY9X5G3_9BACT</name>
<keyword evidence="1" id="KW-0732">Signal</keyword>
<dbReference type="Gene3D" id="2.80.10.50">
    <property type="match status" value="2"/>
</dbReference>
<feature type="chain" id="PRO_5045151796" evidence="1">
    <location>
        <begin position="28"/>
        <end position="397"/>
    </location>
</feature>
<dbReference type="Pfam" id="PF14200">
    <property type="entry name" value="RicinB_lectin_2"/>
    <property type="match status" value="1"/>
</dbReference>